<dbReference type="EMBL" id="CP099422">
    <property type="protein sequence ID" value="USW53272.1"/>
    <property type="molecule type" value="Genomic_DNA"/>
</dbReference>
<evidence type="ECO:0000313" key="3">
    <source>
        <dbReference type="EMBL" id="USW53272.1"/>
    </source>
</evidence>
<evidence type="ECO:0000259" key="2">
    <source>
        <dbReference type="PROSITE" id="PS50157"/>
    </source>
</evidence>
<feature type="domain" description="C2H2-type" evidence="2">
    <location>
        <begin position="300"/>
        <end position="326"/>
    </location>
</feature>
<dbReference type="Pfam" id="PF22893">
    <property type="entry name" value="ULD_2"/>
    <property type="match status" value="1"/>
</dbReference>
<accession>A0A9Q9APE9</accession>
<dbReference type="InterPro" id="IPR054464">
    <property type="entry name" value="ULD_fung"/>
</dbReference>
<dbReference type="GO" id="GO:0008270">
    <property type="term" value="F:zinc ion binding"/>
    <property type="evidence" value="ECO:0007669"/>
    <property type="project" value="UniProtKB-KW"/>
</dbReference>
<keyword evidence="1" id="KW-0862">Zinc</keyword>
<dbReference type="PROSITE" id="PS50157">
    <property type="entry name" value="ZINC_FINGER_C2H2_2"/>
    <property type="match status" value="1"/>
</dbReference>
<dbReference type="InterPro" id="IPR013087">
    <property type="entry name" value="Znf_C2H2_type"/>
</dbReference>
<evidence type="ECO:0000313" key="4">
    <source>
        <dbReference type="Proteomes" id="UP001056384"/>
    </source>
</evidence>
<keyword evidence="4" id="KW-1185">Reference proteome</keyword>
<reference evidence="3" key="1">
    <citation type="submission" date="2022-06" db="EMBL/GenBank/DDBJ databases">
        <title>Complete genome sequences of two strains of the flax pathogen Septoria linicola.</title>
        <authorList>
            <person name="Lapalu N."/>
            <person name="Simon A."/>
            <person name="Demenou B."/>
            <person name="Paumier D."/>
            <person name="Guillot M.-P."/>
            <person name="Gout L."/>
            <person name="Valade R."/>
        </authorList>
    </citation>
    <scope>NUCLEOTIDE SEQUENCE</scope>
    <source>
        <strain evidence="3">SE15195</strain>
    </source>
</reference>
<evidence type="ECO:0000256" key="1">
    <source>
        <dbReference type="PROSITE-ProRule" id="PRU00042"/>
    </source>
</evidence>
<gene>
    <name evidence="3" type="ORF">Slin15195_G065910</name>
</gene>
<protein>
    <submittedName>
        <fullName evidence="3">Zinc finger C2H2-type</fullName>
    </submittedName>
</protein>
<name>A0A9Q9APE9_9PEZI</name>
<dbReference type="Proteomes" id="UP001056384">
    <property type="component" value="Chromosome 5"/>
</dbReference>
<dbReference type="AlphaFoldDB" id="A0A9Q9APE9"/>
<keyword evidence="1" id="KW-0863">Zinc-finger</keyword>
<organism evidence="3 4">
    <name type="scientific">Septoria linicola</name>
    <dbReference type="NCBI Taxonomy" id="215465"/>
    <lineage>
        <taxon>Eukaryota</taxon>
        <taxon>Fungi</taxon>
        <taxon>Dikarya</taxon>
        <taxon>Ascomycota</taxon>
        <taxon>Pezizomycotina</taxon>
        <taxon>Dothideomycetes</taxon>
        <taxon>Dothideomycetidae</taxon>
        <taxon>Mycosphaerellales</taxon>
        <taxon>Mycosphaerellaceae</taxon>
        <taxon>Septoria</taxon>
    </lineage>
</organism>
<proteinExistence type="predicted"/>
<keyword evidence="1" id="KW-0479">Metal-binding</keyword>
<dbReference type="PROSITE" id="PS00028">
    <property type="entry name" value="ZINC_FINGER_C2H2_1"/>
    <property type="match status" value="1"/>
</dbReference>
<sequence length="326" mass="37245">MLEEWLKRRQSAIPKIVLCKTATFEDAFGTSVFIDLNIIPSWKVFELVLTEAFSSKPERRGLRRLENKQYRLHDGVRDDLIDPNRRPRFTAVFAPGRHVRMSIYFEWEEVQHEAWPKCEAVQAAAIGAEIRCASCGLIYRVLPTEDEEPYRAPLARTLDKSSASGPMYLQRMGPLEGDFDRPGHFQGISIGERPRHYCTACAVLDLLTSPSGIVSVPLPRKDHSPQLFPELVDSMEESFPPLELNFFSPDPSASLDEIDSINNKSAWRSVEELVLGNIPRGKYDSSVGTENLTPHRSRLQACSHCDQKFEYRKDLVRHLQQHDPKR</sequence>